<evidence type="ECO:0000313" key="2">
    <source>
        <dbReference type="Proteomes" id="UP000570678"/>
    </source>
</evidence>
<reference evidence="1 2" key="1">
    <citation type="submission" date="2020-04" db="EMBL/GenBank/DDBJ databases">
        <title>MicrobeNet Type strains.</title>
        <authorList>
            <person name="Nicholson A.C."/>
        </authorList>
    </citation>
    <scope>NUCLEOTIDE SEQUENCE [LARGE SCALE GENOMIC DNA]</scope>
    <source>
        <strain evidence="1 2">JCM 3332</strain>
    </source>
</reference>
<accession>A0A846YSI0</accession>
<proteinExistence type="predicted"/>
<organism evidence="1 2">
    <name type="scientific">Nocardia flavorosea</name>
    <dbReference type="NCBI Taxonomy" id="53429"/>
    <lineage>
        <taxon>Bacteria</taxon>
        <taxon>Bacillati</taxon>
        <taxon>Actinomycetota</taxon>
        <taxon>Actinomycetes</taxon>
        <taxon>Mycobacteriales</taxon>
        <taxon>Nocardiaceae</taxon>
        <taxon>Nocardia</taxon>
    </lineage>
</organism>
<gene>
    <name evidence="1" type="ORF">HGA15_30535</name>
</gene>
<dbReference type="Proteomes" id="UP000570678">
    <property type="component" value="Unassembled WGS sequence"/>
</dbReference>
<dbReference type="RefSeq" id="WP_062979957.1">
    <property type="nucleotide sequence ID" value="NZ_JAAXOT010000022.1"/>
</dbReference>
<name>A0A846YSI0_9NOCA</name>
<evidence type="ECO:0000313" key="1">
    <source>
        <dbReference type="EMBL" id="NKY60398.1"/>
    </source>
</evidence>
<dbReference type="EMBL" id="JAAXOT010000022">
    <property type="protein sequence ID" value="NKY60398.1"/>
    <property type="molecule type" value="Genomic_DNA"/>
</dbReference>
<comment type="caution">
    <text evidence="1">The sequence shown here is derived from an EMBL/GenBank/DDBJ whole genome shotgun (WGS) entry which is preliminary data.</text>
</comment>
<sequence>MTDRKLTDRDLLELISLQQKDEWEGDLQYTVENWPWRFDDLSLNLAAIEGRAKPLARAISYHKDEIDAWWDKHEDDADDLINEHRGRQEARIASEESE</sequence>
<protein>
    <submittedName>
        <fullName evidence="1">Uncharacterized protein</fullName>
    </submittedName>
</protein>
<keyword evidence="2" id="KW-1185">Reference proteome</keyword>
<dbReference type="AlphaFoldDB" id="A0A846YSI0"/>